<dbReference type="PROSITE" id="PS51468">
    <property type="entry name" value="VIT"/>
    <property type="match status" value="1"/>
</dbReference>
<proteinExistence type="predicted"/>
<accession>A0A931LSS3</accession>
<feature type="domain" description="VIT" evidence="1">
    <location>
        <begin position="19"/>
        <end position="147"/>
    </location>
</feature>
<name>A0A931LSS3_FIMGI</name>
<evidence type="ECO:0000259" key="1">
    <source>
        <dbReference type="PROSITE" id="PS51468"/>
    </source>
</evidence>
<gene>
    <name evidence="2" type="ORF">HYR64_06810</name>
</gene>
<dbReference type="EMBL" id="JACOSL010000039">
    <property type="protein sequence ID" value="MBI1756800.1"/>
    <property type="molecule type" value="Genomic_DNA"/>
</dbReference>
<dbReference type="Proteomes" id="UP000727962">
    <property type="component" value="Unassembled WGS sequence"/>
</dbReference>
<dbReference type="AlphaFoldDB" id="A0A931LSS3"/>
<comment type="caution">
    <text evidence="2">The sequence shown here is derived from an EMBL/GenBank/DDBJ whole genome shotgun (WGS) entry which is preliminary data.</text>
</comment>
<evidence type="ECO:0000313" key="2">
    <source>
        <dbReference type="EMBL" id="MBI1756800.1"/>
    </source>
</evidence>
<dbReference type="Pfam" id="PF08487">
    <property type="entry name" value="VIT"/>
    <property type="match status" value="1"/>
</dbReference>
<organism evidence="2 3">
    <name type="scientific">Fimbriimonas ginsengisoli</name>
    <dbReference type="NCBI Taxonomy" id="1005039"/>
    <lineage>
        <taxon>Bacteria</taxon>
        <taxon>Bacillati</taxon>
        <taxon>Armatimonadota</taxon>
        <taxon>Fimbriimonadia</taxon>
        <taxon>Fimbriimonadales</taxon>
        <taxon>Fimbriimonadaceae</taxon>
        <taxon>Fimbriimonas</taxon>
    </lineage>
</organism>
<reference evidence="2" key="1">
    <citation type="submission" date="2020-07" db="EMBL/GenBank/DDBJ databases">
        <title>Huge and variable diversity of episymbiotic CPR bacteria and DPANN archaea in groundwater ecosystems.</title>
        <authorList>
            <person name="He C.Y."/>
            <person name="Keren R."/>
            <person name="Whittaker M."/>
            <person name="Farag I.F."/>
            <person name="Doudna J."/>
            <person name="Cate J.H.D."/>
            <person name="Banfield J.F."/>
        </authorList>
    </citation>
    <scope>NUCLEOTIDE SEQUENCE</scope>
    <source>
        <strain evidence="2">NC_groundwater_17_Pr7_B-0.1um_64_12</strain>
    </source>
</reference>
<evidence type="ECO:0000313" key="3">
    <source>
        <dbReference type="Proteomes" id="UP000727962"/>
    </source>
</evidence>
<dbReference type="InterPro" id="IPR013694">
    <property type="entry name" value="VIT"/>
</dbReference>
<sequence>MKNLLRCAGIGLVACASAQHLERAYNRDTVGEFKLKSIQSDVLVMGPIVKTQTNYAFENPFNKLTEASVWFDLPQPAVLGGFGYWYKNEFVPGVLMDKNQAWFIYTAITSRNEDPGIMVQTTPSSYHAQIYPLAAGYDFRYQLSSIGILGSSHGELIVPRAQGKDGIAPVVNVHSSQPGEIETKAIDEVLQTLIHRPRDPVLDAQIYAQRFKDGYTYVAGLVRTDAPDAPHIVRGIHNVYWARPETGDTNGSVKYFFGRQRQPGDLHITAGKGESTPRVSLVKQVKGTESGGDAAKLWAHQKLVQDEWRRRKDVLRFSLKYQVPSTQTALLAVPQEQMIRFKRLAAEYRRKQREEARWRRKWDNQRPLNWNRSRGGDPEIRVLLPGAISAYALLPDRRRFELRKDADGYWGGNFDIPADAPEGQYMVRAIGLKSDGQKVERDIRYTVDRTPPAGKLSLEAGFWVVRSEPALARATMVWGDGTEEDLVEVDPGLYKLPVGFRRPVKVVLFDQAHNHRDVGWSPR</sequence>
<protein>
    <recommendedName>
        <fullName evidence="1">VIT domain-containing protein</fullName>
    </recommendedName>
</protein>